<reference evidence="1" key="1">
    <citation type="submission" date="2022-07" db="EMBL/GenBank/DDBJ databases">
        <title>Complete genome sequence of Salinispirillum sp. LH10-3-1 capable of multiple carbohydrate inversion isolated from a soda lake.</title>
        <authorList>
            <person name="Liu J."/>
            <person name="Zhai Y."/>
            <person name="Zhang H."/>
            <person name="Yang H."/>
            <person name="Qu J."/>
            <person name="Li J."/>
        </authorList>
    </citation>
    <scope>NUCLEOTIDE SEQUENCE</scope>
    <source>
        <strain evidence="1">LH 10-3-1</strain>
    </source>
</reference>
<dbReference type="RefSeq" id="WP_304996389.1">
    <property type="nucleotide sequence ID" value="NZ_CP101717.1"/>
</dbReference>
<dbReference type="EMBL" id="CP101717">
    <property type="protein sequence ID" value="WLD59100.1"/>
    <property type="molecule type" value="Genomic_DNA"/>
</dbReference>
<organism evidence="1">
    <name type="scientific">Salinispirillum sp. LH 10-3-1</name>
    <dbReference type="NCBI Taxonomy" id="2952525"/>
    <lineage>
        <taxon>Bacteria</taxon>
        <taxon>Pseudomonadati</taxon>
        <taxon>Pseudomonadota</taxon>
        <taxon>Gammaproteobacteria</taxon>
        <taxon>Oceanospirillales</taxon>
        <taxon>Saccharospirillaceae</taxon>
        <taxon>Salinispirillum</taxon>
    </lineage>
</organism>
<protein>
    <submittedName>
        <fullName evidence="1">Uncharacterized protein</fullName>
    </submittedName>
</protein>
<evidence type="ECO:0000313" key="1">
    <source>
        <dbReference type="EMBL" id="WLD59100.1"/>
    </source>
</evidence>
<name>A0AB38YJW8_9GAMM</name>
<sequence length="78" mass="8669">MTPITLGKNLLTDDEILTYAMSEDNFRLLTLERLHHHAIAAALLTASTLIRLQHSSAYLPLESFPNRKSVDSDPHGQG</sequence>
<proteinExistence type="predicted"/>
<accession>A0AB38YJW8</accession>
<dbReference type="AlphaFoldDB" id="A0AB38YJW8"/>
<gene>
    <name evidence="1" type="ORF">NFC81_04765</name>
</gene>